<protein>
    <submittedName>
        <fullName evidence="1">Uncharacterized protein</fullName>
    </submittedName>
</protein>
<evidence type="ECO:0000313" key="1">
    <source>
        <dbReference type="EMBL" id="ESA08690.1"/>
    </source>
</evidence>
<reference evidence="1" key="1">
    <citation type="submission" date="2013-07" db="EMBL/GenBank/DDBJ databases">
        <title>The genome of an arbuscular mycorrhizal fungus provides insights into the evolution of the oldest plant symbiosis.</title>
        <authorList>
            <consortium name="DOE Joint Genome Institute"/>
            <person name="Tisserant E."/>
            <person name="Malbreil M."/>
            <person name="Kuo A."/>
            <person name="Kohler A."/>
            <person name="Symeonidi A."/>
            <person name="Balestrini R."/>
            <person name="Charron P."/>
            <person name="Duensing N."/>
            <person name="Frei-dit-Frey N."/>
            <person name="Gianinazzi-Pearson V."/>
            <person name="Gilbert B."/>
            <person name="Handa Y."/>
            <person name="Hijri M."/>
            <person name="Kaul R."/>
            <person name="Kawaguchi M."/>
            <person name="Krajinski F."/>
            <person name="Lammers P."/>
            <person name="Lapierre D."/>
            <person name="Masclaux F.G."/>
            <person name="Murat C."/>
            <person name="Morin E."/>
            <person name="Ndikumana S."/>
            <person name="Pagni M."/>
            <person name="Petitpierre D."/>
            <person name="Requena N."/>
            <person name="Rosikiewicz P."/>
            <person name="Riley R."/>
            <person name="Saito K."/>
            <person name="San Clemente H."/>
            <person name="Shapiro H."/>
            <person name="van Tuinen D."/>
            <person name="Becard G."/>
            <person name="Bonfante P."/>
            <person name="Paszkowski U."/>
            <person name="Shachar-Hill Y."/>
            <person name="Young J.P."/>
            <person name="Sanders I.R."/>
            <person name="Henrissat B."/>
            <person name="Rensing S.A."/>
            <person name="Grigoriev I.V."/>
            <person name="Corradi N."/>
            <person name="Roux C."/>
            <person name="Martin F."/>
        </authorList>
    </citation>
    <scope>NUCLEOTIDE SEQUENCE</scope>
    <source>
        <strain evidence="1">DAOM 197198</strain>
    </source>
</reference>
<dbReference type="EMBL" id="KI288918">
    <property type="protein sequence ID" value="ESA08690.1"/>
    <property type="molecule type" value="Genomic_DNA"/>
</dbReference>
<gene>
    <name evidence="1" type="ORF">GLOINDRAFT_31411</name>
</gene>
<sequence length="66" mass="7773">MTISWKGKEARVPVECQLVSDAKQIEEVEKESSKEEVEKEIEILIYDDEFHESIKYYDKDFPVFGS</sequence>
<accession>U9TKM3</accession>
<organism evidence="1">
    <name type="scientific">Rhizophagus irregularis (strain DAOM 181602 / DAOM 197198 / MUCL 43194)</name>
    <name type="common">Arbuscular mycorrhizal fungus</name>
    <name type="synonym">Glomus intraradices</name>
    <dbReference type="NCBI Taxonomy" id="747089"/>
    <lineage>
        <taxon>Eukaryota</taxon>
        <taxon>Fungi</taxon>
        <taxon>Fungi incertae sedis</taxon>
        <taxon>Mucoromycota</taxon>
        <taxon>Glomeromycotina</taxon>
        <taxon>Glomeromycetes</taxon>
        <taxon>Glomerales</taxon>
        <taxon>Glomeraceae</taxon>
        <taxon>Rhizophagus</taxon>
    </lineage>
</organism>
<dbReference type="AlphaFoldDB" id="U9TKM3"/>
<name>U9TKM3_RHIID</name>
<dbReference type="HOGENOM" id="CLU_2832469_0_0_1"/>
<proteinExistence type="predicted"/>